<dbReference type="InterPro" id="IPR018060">
    <property type="entry name" value="HTH_AraC"/>
</dbReference>
<accession>A0A3B0T4E0</accession>
<dbReference type="GO" id="GO:0003700">
    <property type="term" value="F:DNA-binding transcription factor activity"/>
    <property type="evidence" value="ECO:0007669"/>
    <property type="project" value="InterPro"/>
</dbReference>
<gene>
    <name evidence="5" type="ORF">MNBD_ALPHA01-1294</name>
</gene>
<proteinExistence type="predicted"/>
<dbReference type="PROSITE" id="PS01124">
    <property type="entry name" value="HTH_ARAC_FAMILY_2"/>
    <property type="match status" value="1"/>
</dbReference>
<sequence>MLQSPPVDCEYDMNKPLEKYSLFQTSDADEAREIVSKVYCDHTLKPSHAGPLNACHNRARLSAVSINYMQYGTDIKVEPGFLGRFFLFQLPVVGAAHITTNNKEFTTTVGMSSAINPSEYTKMHWNKDCKKLLVQIQAEAMEMRLSRLLMRPIDKPILFDQCITRDNDLARNWWRQVGHIVSDLDNGMDPWRSRHILEDMERNLLTHLLYSFNHNYMDMLLAQEVQVAPKHVRQAEEYIFEHLKDPLSIDDLVEVTGVSQRSIFESFRSFRGTTPMKYVLQLRLEKAREELLNAGPDRTVTDIAVKWGFSQLGRFSVSYKKVYGESPSETLKR</sequence>
<dbReference type="Pfam" id="PF12833">
    <property type="entry name" value="HTH_18"/>
    <property type="match status" value="1"/>
</dbReference>
<feature type="domain" description="HTH araC/xylS-type" evidence="4">
    <location>
        <begin position="233"/>
        <end position="333"/>
    </location>
</feature>
<keyword evidence="2" id="KW-0238">DNA-binding</keyword>
<protein>
    <recommendedName>
        <fullName evidence="4">HTH araC/xylS-type domain-containing protein</fullName>
    </recommendedName>
</protein>
<dbReference type="EMBL" id="UOEJ01000154">
    <property type="protein sequence ID" value="VAW01806.1"/>
    <property type="molecule type" value="Genomic_DNA"/>
</dbReference>
<name>A0A3B0T4E0_9ZZZZ</name>
<dbReference type="InterPro" id="IPR009057">
    <property type="entry name" value="Homeodomain-like_sf"/>
</dbReference>
<dbReference type="SMART" id="SM00342">
    <property type="entry name" value="HTH_ARAC"/>
    <property type="match status" value="1"/>
</dbReference>
<keyword evidence="3" id="KW-0804">Transcription</keyword>
<dbReference type="InterPro" id="IPR035418">
    <property type="entry name" value="AraC-bd_2"/>
</dbReference>
<keyword evidence="1" id="KW-0805">Transcription regulation</keyword>
<evidence type="ECO:0000256" key="1">
    <source>
        <dbReference type="ARBA" id="ARBA00023015"/>
    </source>
</evidence>
<dbReference type="PANTHER" id="PTHR46796">
    <property type="entry name" value="HTH-TYPE TRANSCRIPTIONAL ACTIVATOR RHAS-RELATED"/>
    <property type="match status" value="1"/>
</dbReference>
<dbReference type="InterPro" id="IPR018062">
    <property type="entry name" value="HTH_AraC-typ_CS"/>
</dbReference>
<evidence type="ECO:0000256" key="2">
    <source>
        <dbReference type="ARBA" id="ARBA00023125"/>
    </source>
</evidence>
<dbReference type="AlphaFoldDB" id="A0A3B0T4E0"/>
<dbReference type="InterPro" id="IPR050204">
    <property type="entry name" value="AraC_XylS_family_regulators"/>
</dbReference>
<evidence type="ECO:0000259" key="4">
    <source>
        <dbReference type="PROSITE" id="PS01124"/>
    </source>
</evidence>
<reference evidence="5" key="1">
    <citation type="submission" date="2018-06" db="EMBL/GenBank/DDBJ databases">
        <authorList>
            <person name="Zhirakovskaya E."/>
        </authorList>
    </citation>
    <scope>NUCLEOTIDE SEQUENCE</scope>
</reference>
<evidence type="ECO:0000313" key="5">
    <source>
        <dbReference type="EMBL" id="VAW01806.1"/>
    </source>
</evidence>
<dbReference type="Pfam" id="PF14525">
    <property type="entry name" value="AraC_binding_2"/>
    <property type="match status" value="1"/>
</dbReference>
<dbReference type="PANTHER" id="PTHR46796:SF12">
    <property type="entry name" value="HTH-TYPE DNA-BINDING TRANSCRIPTIONAL ACTIVATOR EUTR"/>
    <property type="match status" value="1"/>
</dbReference>
<dbReference type="SUPFAM" id="SSF46689">
    <property type="entry name" value="Homeodomain-like"/>
    <property type="match status" value="2"/>
</dbReference>
<dbReference type="Gene3D" id="1.10.10.60">
    <property type="entry name" value="Homeodomain-like"/>
    <property type="match status" value="1"/>
</dbReference>
<evidence type="ECO:0000256" key="3">
    <source>
        <dbReference type="ARBA" id="ARBA00023163"/>
    </source>
</evidence>
<dbReference type="PROSITE" id="PS00041">
    <property type="entry name" value="HTH_ARAC_FAMILY_1"/>
    <property type="match status" value="1"/>
</dbReference>
<organism evidence="5">
    <name type="scientific">hydrothermal vent metagenome</name>
    <dbReference type="NCBI Taxonomy" id="652676"/>
    <lineage>
        <taxon>unclassified sequences</taxon>
        <taxon>metagenomes</taxon>
        <taxon>ecological metagenomes</taxon>
    </lineage>
</organism>
<dbReference type="GO" id="GO:0043565">
    <property type="term" value="F:sequence-specific DNA binding"/>
    <property type="evidence" value="ECO:0007669"/>
    <property type="project" value="InterPro"/>
</dbReference>